<keyword evidence="2" id="KW-0472">Membrane</keyword>
<feature type="transmembrane region" description="Helical" evidence="2">
    <location>
        <begin position="277"/>
        <end position="302"/>
    </location>
</feature>
<accession>A0A345XMH6</accession>
<dbReference type="KEGG" id="sarm:DVA86_09455"/>
<organism evidence="4 5">
    <name type="scientific">Streptomyces armeniacus</name>
    <dbReference type="NCBI Taxonomy" id="83291"/>
    <lineage>
        <taxon>Bacteria</taxon>
        <taxon>Bacillati</taxon>
        <taxon>Actinomycetota</taxon>
        <taxon>Actinomycetes</taxon>
        <taxon>Kitasatosporales</taxon>
        <taxon>Streptomycetaceae</taxon>
        <taxon>Streptomyces</taxon>
    </lineage>
</organism>
<dbReference type="InterPro" id="IPR002656">
    <property type="entry name" value="Acyl_transf_3_dom"/>
</dbReference>
<dbReference type="PANTHER" id="PTHR37312:SF1">
    <property type="entry name" value="MEMBRANE-BOUND ACYLTRANSFERASE YKRP-RELATED"/>
    <property type="match status" value="1"/>
</dbReference>
<dbReference type="GO" id="GO:0016747">
    <property type="term" value="F:acyltransferase activity, transferring groups other than amino-acyl groups"/>
    <property type="evidence" value="ECO:0007669"/>
    <property type="project" value="InterPro"/>
</dbReference>
<feature type="compositionally biased region" description="Polar residues" evidence="1">
    <location>
        <begin position="22"/>
        <end position="42"/>
    </location>
</feature>
<dbReference type="InterPro" id="IPR052734">
    <property type="entry name" value="Nod_factor_acetyltransferase"/>
</dbReference>
<proteinExistence type="predicted"/>
<reference evidence="4 5" key="1">
    <citation type="submission" date="2018-07" db="EMBL/GenBank/DDBJ databases">
        <title>Draft genome of the type strain Streptomyces armeniacus ATCC 15676.</title>
        <authorList>
            <person name="Labana P."/>
            <person name="Gosse J.T."/>
            <person name="Boddy C.N."/>
        </authorList>
    </citation>
    <scope>NUCLEOTIDE SEQUENCE [LARGE SCALE GENOMIC DNA]</scope>
    <source>
        <strain evidence="4 5">ATCC 15676</strain>
    </source>
</reference>
<evidence type="ECO:0000256" key="1">
    <source>
        <dbReference type="SAM" id="MobiDB-lite"/>
    </source>
</evidence>
<evidence type="ECO:0000313" key="4">
    <source>
        <dbReference type="EMBL" id="AXK32842.1"/>
    </source>
</evidence>
<feature type="transmembrane region" description="Helical" evidence="2">
    <location>
        <begin position="237"/>
        <end position="257"/>
    </location>
</feature>
<dbReference type="AlphaFoldDB" id="A0A345XMH6"/>
<evidence type="ECO:0000259" key="3">
    <source>
        <dbReference type="Pfam" id="PF01757"/>
    </source>
</evidence>
<feature type="transmembrane region" description="Helical" evidence="2">
    <location>
        <begin position="309"/>
        <end position="328"/>
    </location>
</feature>
<dbReference type="Pfam" id="PF01757">
    <property type="entry name" value="Acyl_transf_3"/>
    <property type="match status" value="1"/>
</dbReference>
<dbReference type="PANTHER" id="PTHR37312">
    <property type="entry name" value="MEMBRANE-BOUND ACYLTRANSFERASE YKRP-RELATED"/>
    <property type="match status" value="1"/>
</dbReference>
<feature type="transmembrane region" description="Helical" evidence="2">
    <location>
        <begin position="348"/>
        <end position="368"/>
    </location>
</feature>
<feature type="domain" description="Acyltransferase 3" evidence="3">
    <location>
        <begin position="60"/>
        <end position="363"/>
    </location>
</feature>
<protein>
    <recommendedName>
        <fullName evidence="3">Acyltransferase 3 domain-containing protein</fullName>
    </recommendedName>
</protein>
<gene>
    <name evidence="4" type="ORF">DVA86_09455</name>
</gene>
<feature type="transmembrane region" description="Helical" evidence="2">
    <location>
        <begin position="185"/>
        <end position="203"/>
    </location>
</feature>
<keyword evidence="5" id="KW-1185">Reference proteome</keyword>
<feature type="transmembrane region" description="Helical" evidence="2">
    <location>
        <begin position="124"/>
        <end position="143"/>
    </location>
</feature>
<keyword evidence="2" id="KW-1133">Transmembrane helix</keyword>
<keyword evidence="2" id="KW-0812">Transmembrane</keyword>
<name>A0A345XMH6_9ACTN</name>
<feature type="region of interest" description="Disordered" evidence="1">
    <location>
        <begin position="396"/>
        <end position="421"/>
    </location>
</feature>
<feature type="transmembrane region" description="Helical" evidence="2">
    <location>
        <begin position="155"/>
        <end position="173"/>
    </location>
</feature>
<dbReference type="Proteomes" id="UP000254425">
    <property type="component" value="Chromosome"/>
</dbReference>
<feature type="transmembrane region" description="Helical" evidence="2">
    <location>
        <begin position="91"/>
        <end position="112"/>
    </location>
</feature>
<feature type="transmembrane region" description="Helical" evidence="2">
    <location>
        <begin position="209"/>
        <end position="225"/>
    </location>
</feature>
<evidence type="ECO:0000256" key="2">
    <source>
        <dbReference type="SAM" id="Phobius"/>
    </source>
</evidence>
<evidence type="ECO:0000313" key="5">
    <source>
        <dbReference type="Proteomes" id="UP000254425"/>
    </source>
</evidence>
<sequence>MQGPRSHAPLPPERKPPGTSDAPDSTRTTDTPDVSGTPSMPGTSGKAKKPDKTDTAGRDPFFDNAKYLAIVLVACAHSWEPFRNDSRAATALYMFVYTFHMPAFIVISGYFSRGFDLSPRRLHRLVTGILVPYVLFEFAYAFFRRWADDDPTYPVNLVDPYFLNWFLVALFVWRLTTPIWRTLRWPVPIAVGIALLSAVTPDVDSNLDLQRVLQFLPFFVLGLVLNPEHFALLRRRAVRLAALPVGATALVFAYWAAPRLNYQWFYRRDSGQDLGVQAWAGGAMSVGLFACSMLLTACFLAWVPRRRMWFTALGAGTLYGYLLHGFLVKGSVWWGWYDTDWPHADWPHTPLGMVAVTLVAGVVITLLCTEPVRRVFRFAVEPRMDWLFRPDPVAQARRRVQGDVQGDGDRDSGQSRSSPVA</sequence>
<dbReference type="EMBL" id="CP031320">
    <property type="protein sequence ID" value="AXK32842.1"/>
    <property type="molecule type" value="Genomic_DNA"/>
</dbReference>
<feature type="region of interest" description="Disordered" evidence="1">
    <location>
        <begin position="1"/>
        <end position="55"/>
    </location>
</feature>